<dbReference type="AlphaFoldDB" id="A0ABD0L727"/>
<reference evidence="10 11" key="1">
    <citation type="journal article" date="2023" name="Sci. Data">
        <title>Genome assembly of the Korean intertidal mud-creeper Batillaria attramentaria.</title>
        <authorList>
            <person name="Patra A.K."/>
            <person name="Ho P.T."/>
            <person name="Jun S."/>
            <person name="Lee S.J."/>
            <person name="Kim Y."/>
            <person name="Won Y.J."/>
        </authorList>
    </citation>
    <scope>NUCLEOTIDE SEQUENCE [LARGE SCALE GENOMIC DNA]</scope>
    <source>
        <strain evidence="10">Wonlab-2016</strain>
    </source>
</reference>
<sequence>MPTQRPSPFPTSWASLLPANVTVASGNDTNSTADDDYDYPIDELSPPLEEIIPVALVYFVTLTLGVTGNMLVIVVVARYRSMKNITNTFLLSLASADLLLVCICIPVKFAAFFSFTWTFGEFLCKSVFYLQNVSALCSVFTLTAMSLER</sequence>
<evidence type="ECO:0000256" key="7">
    <source>
        <dbReference type="ARBA" id="ARBA00023224"/>
    </source>
</evidence>
<feature type="transmembrane region" description="Helical" evidence="8">
    <location>
        <begin position="127"/>
        <end position="147"/>
    </location>
</feature>
<accession>A0ABD0L727</accession>
<dbReference type="SUPFAM" id="SSF81321">
    <property type="entry name" value="Family A G protein-coupled receptor-like"/>
    <property type="match status" value="1"/>
</dbReference>
<evidence type="ECO:0000256" key="2">
    <source>
        <dbReference type="ARBA" id="ARBA00022692"/>
    </source>
</evidence>
<evidence type="ECO:0000256" key="3">
    <source>
        <dbReference type="ARBA" id="ARBA00022989"/>
    </source>
</evidence>
<comment type="caution">
    <text evidence="10">The sequence shown here is derived from an EMBL/GenBank/DDBJ whole genome shotgun (WGS) entry which is preliminary data.</text>
</comment>
<dbReference type="PANTHER" id="PTHR45695">
    <property type="entry name" value="LEUCOKININ RECEPTOR-RELATED"/>
    <property type="match status" value="1"/>
</dbReference>
<keyword evidence="11" id="KW-1185">Reference proteome</keyword>
<evidence type="ECO:0000256" key="4">
    <source>
        <dbReference type="ARBA" id="ARBA00023040"/>
    </source>
</evidence>
<dbReference type="Gene3D" id="1.20.1070.10">
    <property type="entry name" value="Rhodopsin 7-helix transmembrane proteins"/>
    <property type="match status" value="1"/>
</dbReference>
<feature type="transmembrane region" description="Helical" evidence="8">
    <location>
        <begin position="51"/>
        <end position="77"/>
    </location>
</feature>
<keyword evidence="2 8" id="KW-0812">Transmembrane</keyword>
<organism evidence="10 11">
    <name type="scientific">Batillaria attramentaria</name>
    <dbReference type="NCBI Taxonomy" id="370345"/>
    <lineage>
        <taxon>Eukaryota</taxon>
        <taxon>Metazoa</taxon>
        <taxon>Spiralia</taxon>
        <taxon>Lophotrochozoa</taxon>
        <taxon>Mollusca</taxon>
        <taxon>Gastropoda</taxon>
        <taxon>Caenogastropoda</taxon>
        <taxon>Sorbeoconcha</taxon>
        <taxon>Cerithioidea</taxon>
        <taxon>Batillariidae</taxon>
        <taxon>Batillaria</taxon>
    </lineage>
</organism>
<dbReference type="EMBL" id="JACVVK020000078">
    <property type="protein sequence ID" value="KAK7495118.1"/>
    <property type="molecule type" value="Genomic_DNA"/>
</dbReference>
<feature type="domain" description="G-protein coupled receptors family 1 profile" evidence="9">
    <location>
        <begin position="68"/>
        <end position="149"/>
    </location>
</feature>
<keyword evidence="5 8" id="KW-0472">Membrane</keyword>
<dbReference type="PRINTS" id="PR00237">
    <property type="entry name" value="GPCRRHODOPSN"/>
</dbReference>
<dbReference type="Proteomes" id="UP001519460">
    <property type="component" value="Unassembled WGS sequence"/>
</dbReference>
<protein>
    <recommendedName>
        <fullName evidence="9">G-protein coupled receptors family 1 profile domain-containing protein</fullName>
    </recommendedName>
</protein>
<evidence type="ECO:0000259" key="9">
    <source>
        <dbReference type="PROSITE" id="PS50262"/>
    </source>
</evidence>
<evidence type="ECO:0000313" key="11">
    <source>
        <dbReference type="Proteomes" id="UP001519460"/>
    </source>
</evidence>
<feature type="transmembrane region" description="Helical" evidence="8">
    <location>
        <begin position="89"/>
        <end position="115"/>
    </location>
</feature>
<dbReference type="Pfam" id="PF00001">
    <property type="entry name" value="7tm_1"/>
    <property type="match status" value="1"/>
</dbReference>
<keyword evidence="6" id="KW-0675">Receptor</keyword>
<evidence type="ECO:0000256" key="8">
    <source>
        <dbReference type="SAM" id="Phobius"/>
    </source>
</evidence>
<keyword evidence="3 8" id="KW-1133">Transmembrane helix</keyword>
<evidence type="ECO:0000256" key="6">
    <source>
        <dbReference type="ARBA" id="ARBA00023170"/>
    </source>
</evidence>
<evidence type="ECO:0000313" key="10">
    <source>
        <dbReference type="EMBL" id="KAK7495118.1"/>
    </source>
</evidence>
<dbReference type="InterPro" id="IPR000276">
    <property type="entry name" value="GPCR_Rhodpsn"/>
</dbReference>
<name>A0ABD0L727_9CAEN</name>
<dbReference type="PROSITE" id="PS50262">
    <property type="entry name" value="G_PROTEIN_RECEP_F1_2"/>
    <property type="match status" value="1"/>
</dbReference>
<dbReference type="InterPro" id="IPR017452">
    <property type="entry name" value="GPCR_Rhodpsn_7TM"/>
</dbReference>
<evidence type="ECO:0000256" key="5">
    <source>
        <dbReference type="ARBA" id="ARBA00023136"/>
    </source>
</evidence>
<keyword evidence="7" id="KW-0807">Transducer</keyword>
<dbReference type="GO" id="GO:0016020">
    <property type="term" value="C:membrane"/>
    <property type="evidence" value="ECO:0007669"/>
    <property type="project" value="UniProtKB-SubCell"/>
</dbReference>
<comment type="subcellular location">
    <subcellularLocation>
        <location evidence="1">Membrane</location>
        <topology evidence="1">Multi-pass membrane protein</topology>
    </subcellularLocation>
</comment>
<gene>
    <name evidence="10" type="ORF">BaRGS_00013758</name>
</gene>
<dbReference type="GO" id="GO:0004930">
    <property type="term" value="F:G protein-coupled receptor activity"/>
    <property type="evidence" value="ECO:0007669"/>
    <property type="project" value="UniProtKB-KW"/>
</dbReference>
<evidence type="ECO:0000256" key="1">
    <source>
        <dbReference type="ARBA" id="ARBA00004141"/>
    </source>
</evidence>
<keyword evidence="4" id="KW-0297">G-protein coupled receptor</keyword>
<dbReference type="PANTHER" id="PTHR45695:SF15">
    <property type="entry name" value="OPSIN RH2"/>
    <property type="match status" value="1"/>
</dbReference>
<proteinExistence type="predicted"/>